<keyword evidence="1" id="KW-0472">Membrane</keyword>
<dbReference type="EMBL" id="LCHU01000011">
    <property type="protein sequence ID" value="KKT41171.1"/>
    <property type="molecule type" value="Genomic_DNA"/>
</dbReference>
<dbReference type="STRING" id="1618647.UW30_C0011G0002"/>
<accession>A0A0G1H1D2</accession>
<protein>
    <submittedName>
        <fullName evidence="2">Uncharacterized protein</fullName>
    </submittedName>
</protein>
<evidence type="ECO:0000256" key="1">
    <source>
        <dbReference type="SAM" id="Phobius"/>
    </source>
</evidence>
<name>A0A0G1H1D2_9BACT</name>
<proteinExistence type="predicted"/>
<comment type="caution">
    <text evidence="2">The sequence shown here is derived from an EMBL/GenBank/DDBJ whole genome shotgun (WGS) entry which is preliminary data.</text>
</comment>
<feature type="transmembrane region" description="Helical" evidence="1">
    <location>
        <begin position="6"/>
        <end position="25"/>
    </location>
</feature>
<gene>
    <name evidence="2" type="ORF">UW30_C0011G0002</name>
</gene>
<dbReference type="Proteomes" id="UP000034736">
    <property type="component" value="Unassembled WGS sequence"/>
</dbReference>
<dbReference type="AlphaFoldDB" id="A0A0G1H1D2"/>
<feature type="transmembrane region" description="Helical" evidence="1">
    <location>
        <begin position="66"/>
        <end position="86"/>
    </location>
</feature>
<feature type="transmembrane region" description="Helical" evidence="1">
    <location>
        <begin position="37"/>
        <end position="54"/>
    </location>
</feature>
<organism evidence="2 3">
    <name type="scientific">Candidatus Giovannonibacteria bacterium GW2011_GWA2_44_13b</name>
    <dbReference type="NCBI Taxonomy" id="1618647"/>
    <lineage>
        <taxon>Bacteria</taxon>
        <taxon>Candidatus Giovannoniibacteriota</taxon>
    </lineage>
</organism>
<sequence length="131" mass="15434">MYLIYLTIGLCFAYVLFYFLFPLFFKNTIVPLNRRSLYSVIFIITFSFLVYFVSFRIADWELGNRILHIFGGGFLTFLICFFAVRNGVGKVAKSNKKYIYFGLPIGLNIIFSQLRLCFFVFLDTLGREKYK</sequence>
<reference evidence="2 3" key="1">
    <citation type="journal article" date="2015" name="Nature">
        <title>rRNA introns, odd ribosomes, and small enigmatic genomes across a large radiation of phyla.</title>
        <authorList>
            <person name="Brown C.T."/>
            <person name="Hug L.A."/>
            <person name="Thomas B.C."/>
            <person name="Sharon I."/>
            <person name="Castelle C.J."/>
            <person name="Singh A."/>
            <person name="Wilkins M.J."/>
            <person name="Williams K.H."/>
            <person name="Banfield J.F."/>
        </authorList>
    </citation>
    <scope>NUCLEOTIDE SEQUENCE [LARGE SCALE GENOMIC DNA]</scope>
</reference>
<keyword evidence="1" id="KW-1133">Transmembrane helix</keyword>
<evidence type="ECO:0000313" key="2">
    <source>
        <dbReference type="EMBL" id="KKT41171.1"/>
    </source>
</evidence>
<feature type="transmembrane region" description="Helical" evidence="1">
    <location>
        <begin position="98"/>
        <end position="122"/>
    </location>
</feature>
<keyword evidence="1" id="KW-0812">Transmembrane</keyword>
<evidence type="ECO:0000313" key="3">
    <source>
        <dbReference type="Proteomes" id="UP000034736"/>
    </source>
</evidence>